<accession>A0A328VH81</accession>
<dbReference type="SMART" id="SM00822">
    <property type="entry name" value="PKS_KR"/>
    <property type="match status" value="1"/>
</dbReference>
<dbReference type="PANTHER" id="PTHR42760:SF115">
    <property type="entry name" value="3-OXOACYL-[ACYL-CARRIER-PROTEIN] REDUCTASE FABG"/>
    <property type="match status" value="1"/>
</dbReference>
<dbReference type="EMBL" id="MCIF01000002">
    <property type="protein sequence ID" value="RAQ94993.1"/>
    <property type="molecule type" value="Genomic_DNA"/>
</dbReference>
<gene>
    <name evidence="4" type="ORF">A4R35_05555</name>
</gene>
<feature type="domain" description="Ketoreductase" evidence="3">
    <location>
        <begin position="17"/>
        <end position="206"/>
    </location>
</feature>
<proteinExistence type="inferred from homology"/>
<dbReference type="RefSeq" id="WP_112427352.1">
    <property type="nucleotide sequence ID" value="NZ_MCIF01000002.1"/>
</dbReference>
<dbReference type="PROSITE" id="PS00061">
    <property type="entry name" value="ADH_SHORT"/>
    <property type="match status" value="1"/>
</dbReference>
<sequence>MSERLADEQELFTIANQTAVITGGTGVLGGSMARFLARCGVRVALLSRRAGPTSEIVRTIRHEGGEVLGLPCDVGDRQAIEQAAREIEATFGRATILINAAGGNREAASTSSQLPFFDLTPAALHEVLTLNLIGTFYCCQVFGRGMVAEGRGSIVNIASMAALRPLTRVPAYGAAKAGVVNLTHWLAVYMAQEYSPAIRVNAIAPGFFLTEQNQRLLIDPSTGSLTERGRRILDHTPMQRLGQPEDLFGTLLWLLSPASAFVTGIVVPVDGGFSAYAGV</sequence>
<dbReference type="GO" id="GO:0005975">
    <property type="term" value="P:carbohydrate metabolic process"/>
    <property type="evidence" value="ECO:0007669"/>
    <property type="project" value="UniProtKB-ARBA"/>
</dbReference>
<dbReference type="OrthoDB" id="9803333at2"/>
<dbReference type="GO" id="GO:0016616">
    <property type="term" value="F:oxidoreductase activity, acting on the CH-OH group of donors, NAD or NADP as acceptor"/>
    <property type="evidence" value="ECO:0007669"/>
    <property type="project" value="UniProtKB-ARBA"/>
</dbReference>
<dbReference type="FunFam" id="3.40.50.720:FF:000240">
    <property type="entry name" value="SDR family oxidoreductase"/>
    <property type="match status" value="1"/>
</dbReference>
<dbReference type="Proteomes" id="UP000248706">
    <property type="component" value="Unassembled WGS sequence"/>
</dbReference>
<dbReference type="InterPro" id="IPR020904">
    <property type="entry name" value="Sc_DH/Rdtase_CS"/>
</dbReference>
<evidence type="ECO:0000259" key="3">
    <source>
        <dbReference type="SMART" id="SM00822"/>
    </source>
</evidence>
<dbReference type="SUPFAM" id="SSF51735">
    <property type="entry name" value="NAD(P)-binding Rossmann-fold domains"/>
    <property type="match status" value="1"/>
</dbReference>
<reference evidence="4 5" key="1">
    <citation type="submission" date="2016-08" db="EMBL/GenBank/DDBJ databases">
        <title>Analysis of Carbohydrate Active Enzymes in Thermogemmatispora T81 Reveals Carbohydrate Degradation Ability.</title>
        <authorList>
            <person name="Tomazini A."/>
            <person name="Lal S."/>
            <person name="Stott M."/>
            <person name="Henrissat B."/>
            <person name="Polikarpov I."/>
            <person name="Sparling R."/>
            <person name="Levin D.B."/>
        </authorList>
    </citation>
    <scope>NUCLEOTIDE SEQUENCE [LARGE SCALE GENOMIC DNA]</scope>
    <source>
        <strain evidence="4 5">T81</strain>
    </source>
</reference>
<dbReference type="AlphaFoldDB" id="A0A328VH81"/>
<dbReference type="Gene3D" id="3.40.50.720">
    <property type="entry name" value="NAD(P)-binding Rossmann-like Domain"/>
    <property type="match status" value="1"/>
</dbReference>
<evidence type="ECO:0000313" key="5">
    <source>
        <dbReference type="Proteomes" id="UP000248706"/>
    </source>
</evidence>
<organism evidence="4 5">
    <name type="scientific">Thermogemmatispora tikiterensis</name>
    <dbReference type="NCBI Taxonomy" id="1825093"/>
    <lineage>
        <taxon>Bacteria</taxon>
        <taxon>Bacillati</taxon>
        <taxon>Chloroflexota</taxon>
        <taxon>Ktedonobacteria</taxon>
        <taxon>Thermogemmatisporales</taxon>
        <taxon>Thermogemmatisporaceae</taxon>
        <taxon>Thermogemmatispora</taxon>
    </lineage>
</organism>
<name>A0A328VH81_9CHLR</name>
<dbReference type="InterPro" id="IPR057326">
    <property type="entry name" value="KR_dom"/>
</dbReference>
<evidence type="ECO:0000256" key="1">
    <source>
        <dbReference type="ARBA" id="ARBA00006484"/>
    </source>
</evidence>
<dbReference type="PANTHER" id="PTHR42760">
    <property type="entry name" value="SHORT-CHAIN DEHYDROGENASES/REDUCTASES FAMILY MEMBER"/>
    <property type="match status" value="1"/>
</dbReference>
<dbReference type="NCBIfam" id="NF006132">
    <property type="entry name" value="PRK08277.1"/>
    <property type="match status" value="1"/>
</dbReference>
<comment type="caution">
    <text evidence="4">The sequence shown here is derived from an EMBL/GenBank/DDBJ whole genome shotgun (WGS) entry which is preliminary data.</text>
</comment>
<protein>
    <submittedName>
        <fullName evidence="4">D-mannonate oxidoreductase</fullName>
    </submittedName>
</protein>
<comment type="similarity">
    <text evidence="1">Belongs to the short-chain dehydrogenases/reductases (SDR) family.</text>
</comment>
<keyword evidence="5" id="KW-1185">Reference proteome</keyword>
<dbReference type="InterPro" id="IPR002347">
    <property type="entry name" value="SDR_fam"/>
</dbReference>
<dbReference type="PRINTS" id="PR00080">
    <property type="entry name" value="SDRFAMILY"/>
</dbReference>
<evidence type="ECO:0000313" key="4">
    <source>
        <dbReference type="EMBL" id="RAQ94993.1"/>
    </source>
</evidence>
<dbReference type="Pfam" id="PF13561">
    <property type="entry name" value="adh_short_C2"/>
    <property type="match status" value="1"/>
</dbReference>
<dbReference type="InterPro" id="IPR036291">
    <property type="entry name" value="NAD(P)-bd_dom_sf"/>
</dbReference>
<keyword evidence="2" id="KW-0560">Oxidoreductase</keyword>
<dbReference type="PRINTS" id="PR00081">
    <property type="entry name" value="GDHRDH"/>
</dbReference>
<evidence type="ECO:0000256" key="2">
    <source>
        <dbReference type="ARBA" id="ARBA00023002"/>
    </source>
</evidence>